<evidence type="ECO:0000256" key="2">
    <source>
        <dbReference type="PROSITE-ProRule" id="PRU00335"/>
    </source>
</evidence>
<dbReference type="InterPro" id="IPR036271">
    <property type="entry name" value="Tet_transcr_reg_TetR-rel_C_sf"/>
</dbReference>
<dbReference type="KEGG" id="slf:JEQ17_14945"/>
<dbReference type="EMBL" id="CP066831">
    <property type="protein sequence ID" value="QQM40647.1"/>
    <property type="molecule type" value="Genomic_DNA"/>
</dbReference>
<dbReference type="SUPFAM" id="SSF46689">
    <property type="entry name" value="Homeodomain-like"/>
    <property type="match status" value="1"/>
</dbReference>
<dbReference type="PANTHER" id="PTHR30055">
    <property type="entry name" value="HTH-TYPE TRANSCRIPTIONAL REGULATOR RUTR"/>
    <property type="match status" value="1"/>
</dbReference>
<dbReference type="InterPro" id="IPR001647">
    <property type="entry name" value="HTH_TetR"/>
</dbReference>
<evidence type="ECO:0000256" key="1">
    <source>
        <dbReference type="ARBA" id="ARBA00023125"/>
    </source>
</evidence>
<dbReference type="InterPro" id="IPR009057">
    <property type="entry name" value="Homeodomain-like_sf"/>
</dbReference>
<keyword evidence="1 2" id="KW-0238">DNA-binding</keyword>
<dbReference type="Proteomes" id="UP000595636">
    <property type="component" value="Chromosome"/>
</dbReference>
<name>A0A7T7I4M9_9ACTN</name>
<accession>A0A7T7I4M9</accession>
<dbReference type="AlphaFoldDB" id="A0A7T7I4M9"/>
<reference evidence="4 5" key="1">
    <citation type="submission" date="2020-12" db="EMBL/GenBank/DDBJ databases">
        <title>A novel species.</title>
        <authorList>
            <person name="Li K."/>
        </authorList>
    </citation>
    <scope>NUCLEOTIDE SEQUENCE [LARGE SCALE GENOMIC DNA]</scope>
    <source>
        <strain evidence="4 5">ZYC-3</strain>
    </source>
</reference>
<evidence type="ECO:0000313" key="4">
    <source>
        <dbReference type="EMBL" id="QQM40647.1"/>
    </source>
</evidence>
<evidence type="ECO:0000313" key="5">
    <source>
        <dbReference type="Proteomes" id="UP000595636"/>
    </source>
</evidence>
<dbReference type="Gene3D" id="1.10.357.10">
    <property type="entry name" value="Tetracycline Repressor, domain 2"/>
    <property type="match status" value="1"/>
</dbReference>
<keyword evidence="5" id="KW-1185">Reference proteome</keyword>
<gene>
    <name evidence="4" type="ORF">JEQ17_14945</name>
</gene>
<dbReference type="PROSITE" id="PS50977">
    <property type="entry name" value="HTH_TETR_2"/>
    <property type="match status" value="1"/>
</dbReference>
<protein>
    <submittedName>
        <fullName evidence="4">TetR/AcrR family transcriptional regulator</fullName>
    </submittedName>
</protein>
<dbReference type="InterPro" id="IPR050109">
    <property type="entry name" value="HTH-type_TetR-like_transc_reg"/>
</dbReference>
<evidence type="ECO:0000259" key="3">
    <source>
        <dbReference type="PROSITE" id="PS50977"/>
    </source>
</evidence>
<sequence length="211" mass="22665">MGHREDLLEGAKRCLLEKGFVRTTARDIVKESRTNLASIGYHYGSKDALLAEAYVSIVEELSDDFDAGGSATANTEPGSLERFQEVWSNVIGTMQRPGSMWHLSMEIVVMGDKVPGVRDHLAKAQREGARGIVPLLMGGLEEDVRERDVDTLGKFYMTLMMGLIAQWTFDPETAASAEELTEGLRRVIAKAGTTGAGAVGSAAAVTAEGSS</sequence>
<dbReference type="PANTHER" id="PTHR30055:SF219">
    <property type="entry name" value="TRANSCRIPTIONAL REGULATORY PROTEIN"/>
    <property type="match status" value="1"/>
</dbReference>
<feature type="DNA-binding region" description="H-T-H motif" evidence="2">
    <location>
        <begin position="24"/>
        <end position="43"/>
    </location>
</feature>
<dbReference type="SUPFAM" id="SSF48498">
    <property type="entry name" value="Tetracyclin repressor-like, C-terminal domain"/>
    <property type="match status" value="1"/>
</dbReference>
<dbReference type="GO" id="GO:0000976">
    <property type="term" value="F:transcription cis-regulatory region binding"/>
    <property type="evidence" value="ECO:0007669"/>
    <property type="project" value="TreeGrafter"/>
</dbReference>
<dbReference type="Pfam" id="PF00440">
    <property type="entry name" value="TetR_N"/>
    <property type="match status" value="1"/>
</dbReference>
<organism evidence="4 5">
    <name type="scientific">Streptomyces liliifuscus</name>
    <dbReference type="NCBI Taxonomy" id="2797636"/>
    <lineage>
        <taxon>Bacteria</taxon>
        <taxon>Bacillati</taxon>
        <taxon>Actinomycetota</taxon>
        <taxon>Actinomycetes</taxon>
        <taxon>Kitasatosporales</taxon>
        <taxon>Streptomycetaceae</taxon>
        <taxon>Streptomyces</taxon>
    </lineage>
</organism>
<dbReference type="GO" id="GO:0003700">
    <property type="term" value="F:DNA-binding transcription factor activity"/>
    <property type="evidence" value="ECO:0007669"/>
    <property type="project" value="TreeGrafter"/>
</dbReference>
<proteinExistence type="predicted"/>
<dbReference type="RefSeq" id="WP_200395718.1">
    <property type="nucleotide sequence ID" value="NZ_CP066831.1"/>
</dbReference>
<feature type="domain" description="HTH tetR-type" evidence="3">
    <location>
        <begin position="1"/>
        <end position="61"/>
    </location>
</feature>